<evidence type="ECO:0000256" key="6">
    <source>
        <dbReference type="ARBA" id="ARBA00023136"/>
    </source>
</evidence>
<dbReference type="GO" id="GO:0005886">
    <property type="term" value="C:plasma membrane"/>
    <property type="evidence" value="ECO:0007669"/>
    <property type="project" value="UniProtKB-SubCell"/>
</dbReference>
<keyword evidence="3 10" id="KW-0812">Transmembrane</keyword>
<dbReference type="PANTHER" id="PTHR24246:SF27">
    <property type="entry name" value="ADENOSINE RECEPTOR, ISOFORM A"/>
    <property type="match status" value="1"/>
</dbReference>
<feature type="domain" description="G-protein coupled receptors family 1 profile" evidence="11">
    <location>
        <begin position="50"/>
        <end position="311"/>
    </location>
</feature>
<feature type="transmembrane region" description="Helical" evidence="10">
    <location>
        <begin position="190"/>
        <end position="213"/>
    </location>
</feature>
<gene>
    <name evidence="12" type="ORF">CUNI_LOCUS13074</name>
</gene>
<dbReference type="PROSITE" id="PS50262">
    <property type="entry name" value="G_PROTEIN_RECEP_F1_2"/>
    <property type="match status" value="1"/>
</dbReference>
<dbReference type="SUPFAM" id="SSF81321">
    <property type="entry name" value="Family A G protein-coupled receptor-like"/>
    <property type="match status" value="1"/>
</dbReference>
<dbReference type="Proteomes" id="UP000678393">
    <property type="component" value="Unassembled WGS sequence"/>
</dbReference>
<dbReference type="CDD" id="cd00637">
    <property type="entry name" value="7tm_classA_rhodopsin-like"/>
    <property type="match status" value="1"/>
</dbReference>
<dbReference type="Gene3D" id="1.20.1070.10">
    <property type="entry name" value="Rhodopsin 7-helix transmembrane proteins"/>
    <property type="match status" value="1"/>
</dbReference>
<dbReference type="EMBL" id="CAJHNH020002710">
    <property type="protein sequence ID" value="CAG5127516.1"/>
    <property type="molecule type" value="Genomic_DNA"/>
</dbReference>
<keyword evidence="4 10" id="KW-1133">Transmembrane helix</keyword>
<feature type="transmembrane region" description="Helical" evidence="10">
    <location>
        <begin position="298"/>
        <end position="318"/>
    </location>
</feature>
<evidence type="ECO:0000256" key="3">
    <source>
        <dbReference type="ARBA" id="ARBA00022692"/>
    </source>
</evidence>
<evidence type="ECO:0000256" key="9">
    <source>
        <dbReference type="ARBA" id="ARBA00023224"/>
    </source>
</evidence>
<evidence type="ECO:0000313" key="13">
    <source>
        <dbReference type="Proteomes" id="UP000678393"/>
    </source>
</evidence>
<dbReference type="InterPro" id="IPR000276">
    <property type="entry name" value="GPCR_Rhodpsn"/>
</dbReference>
<dbReference type="InterPro" id="IPR017452">
    <property type="entry name" value="GPCR_Rhodpsn_7TM"/>
</dbReference>
<evidence type="ECO:0000256" key="10">
    <source>
        <dbReference type="SAM" id="Phobius"/>
    </source>
</evidence>
<feature type="transmembrane region" description="Helical" evidence="10">
    <location>
        <begin position="256"/>
        <end position="278"/>
    </location>
</feature>
<evidence type="ECO:0000256" key="8">
    <source>
        <dbReference type="ARBA" id="ARBA00023180"/>
    </source>
</evidence>
<dbReference type="Pfam" id="PF00001">
    <property type="entry name" value="7tm_1"/>
    <property type="match status" value="1"/>
</dbReference>
<dbReference type="PRINTS" id="PR00237">
    <property type="entry name" value="GPCRRHODOPSN"/>
</dbReference>
<accession>A0A8S3ZJV6</accession>
<evidence type="ECO:0000256" key="4">
    <source>
        <dbReference type="ARBA" id="ARBA00022989"/>
    </source>
</evidence>
<protein>
    <recommendedName>
        <fullName evidence="11">G-protein coupled receptors family 1 profile domain-containing protein</fullName>
    </recommendedName>
</protein>
<reference evidence="12" key="1">
    <citation type="submission" date="2021-04" db="EMBL/GenBank/DDBJ databases">
        <authorList>
            <consortium name="Molecular Ecology Group"/>
        </authorList>
    </citation>
    <scope>NUCLEOTIDE SEQUENCE</scope>
</reference>
<evidence type="ECO:0000256" key="5">
    <source>
        <dbReference type="ARBA" id="ARBA00023040"/>
    </source>
</evidence>
<feature type="transmembrane region" description="Helical" evidence="10">
    <location>
        <begin position="38"/>
        <end position="58"/>
    </location>
</feature>
<comment type="subcellular location">
    <subcellularLocation>
        <location evidence="1">Cell membrane</location>
        <topology evidence="1">Multi-pass membrane protein</topology>
    </subcellularLocation>
</comment>
<keyword evidence="8" id="KW-0325">Glycoprotein</keyword>
<keyword evidence="2" id="KW-1003">Cell membrane</keyword>
<dbReference type="GO" id="GO:0004930">
    <property type="term" value="F:G protein-coupled receptor activity"/>
    <property type="evidence" value="ECO:0007669"/>
    <property type="project" value="UniProtKB-KW"/>
</dbReference>
<keyword evidence="7" id="KW-0675">Receptor</keyword>
<name>A0A8S3ZJV6_9EUPU</name>
<keyword evidence="13" id="KW-1185">Reference proteome</keyword>
<dbReference type="AlphaFoldDB" id="A0A8S3ZJV6"/>
<feature type="transmembrane region" description="Helical" evidence="10">
    <location>
        <begin position="153"/>
        <end position="170"/>
    </location>
</feature>
<feature type="transmembrane region" description="Helical" evidence="10">
    <location>
        <begin position="70"/>
        <end position="92"/>
    </location>
</feature>
<dbReference type="PANTHER" id="PTHR24246">
    <property type="entry name" value="OLFACTORY RECEPTOR AND ADENOSINE RECEPTOR"/>
    <property type="match status" value="1"/>
</dbReference>
<keyword evidence="5" id="KW-0297">G-protein coupled receptor</keyword>
<proteinExistence type="predicted"/>
<evidence type="ECO:0000259" key="11">
    <source>
        <dbReference type="PROSITE" id="PS50262"/>
    </source>
</evidence>
<evidence type="ECO:0000313" key="12">
    <source>
        <dbReference type="EMBL" id="CAG5127516.1"/>
    </source>
</evidence>
<comment type="caution">
    <text evidence="12">The sequence shown here is derived from an EMBL/GenBank/DDBJ whole genome shotgun (WGS) entry which is preliminary data.</text>
</comment>
<evidence type="ECO:0000256" key="7">
    <source>
        <dbReference type="ARBA" id="ARBA00023170"/>
    </source>
</evidence>
<feature type="transmembrane region" description="Helical" evidence="10">
    <location>
        <begin position="112"/>
        <end position="132"/>
    </location>
</feature>
<dbReference type="OrthoDB" id="6130592at2759"/>
<sequence length="371" mass="42100">MYPPPAGNIEPNKMTKNGSCSTNRDWHLSYWTPLPETVVEGIILSTSVCLSTLLLVIVCCSSKLRSSTHIFISSLAVNDILISIYGFAYLTIDVLVDFVCFSPTALDHMERGVNICFSVNTFASYLNILFVSGERWLFISRPFLHQRLISPRSTCIGVALAWLSSVLVNVEAFMVNLKHYITISDIKSDVVFPCVHTVVTVLLFSIYVHLTVITRRQMAAINKTSYFRPRRNSVDTRNVELADTNMKLLRENLRSIRLLVTVFGGFVVLLSPGIYYHFYVRFFQDKQKFANVHQGLKLLTYFHACVNFVVFASLDKSFRRVLVTWLRRAICRHVRDMGEVQDTVSVCRRCRGGGRVSVGDRISTVSQITIT</sequence>
<evidence type="ECO:0000256" key="1">
    <source>
        <dbReference type="ARBA" id="ARBA00004651"/>
    </source>
</evidence>
<organism evidence="12 13">
    <name type="scientific">Candidula unifasciata</name>
    <dbReference type="NCBI Taxonomy" id="100452"/>
    <lineage>
        <taxon>Eukaryota</taxon>
        <taxon>Metazoa</taxon>
        <taxon>Spiralia</taxon>
        <taxon>Lophotrochozoa</taxon>
        <taxon>Mollusca</taxon>
        <taxon>Gastropoda</taxon>
        <taxon>Heterobranchia</taxon>
        <taxon>Euthyneura</taxon>
        <taxon>Panpulmonata</taxon>
        <taxon>Eupulmonata</taxon>
        <taxon>Stylommatophora</taxon>
        <taxon>Helicina</taxon>
        <taxon>Helicoidea</taxon>
        <taxon>Geomitridae</taxon>
        <taxon>Candidula</taxon>
    </lineage>
</organism>
<keyword evidence="6 10" id="KW-0472">Membrane</keyword>
<keyword evidence="9" id="KW-0807">Transducer</keyword>
<evidence type="ECO:0000256" key="2">
    <source>
        <dbReference type="ARBA" id="ARBA00022475"/>
    </source>
</evidence>